<feature type="compositionally biased region" description="Low complexity" evidence="1">
    <location>
        <begin position="15"/>
        <end position="33"/>
    </location>
</feature>
<gene>
    <name evidence="2" type="ORF">Amon01_000526800</name>
</gene>
<evidence type="ECO:0000313" key="3">
    <source>
        <dbReference type="Proteomes" id="UP001165063"/>
    </source>
</evidence>
<feature type="region of interest" description="Disordered" evidence="1">
    <location>
        <begin position="1"/>
        <end position="35"/>
    </location>
</feature>
<dbReference type="Proteomes" id="UP001165063">
    <property type="component" value="Unassembled WGS sequence"/>
</dbReference>
<name>A0A9W7DL82_AMBMO</name>
<evidence type="ECO:0000313" key="2">
    <source>
        <dbReference type="EMBL" id="GMG39352.1"/>
    </source>
</evidence>
<protein>
    <submittedName>
        <fullName evidence="2">Unnamed protein product</fullName>
    </submittedName>
</protein>
<keyword evidence="3" id="KW-1185">Reference proteome</keyword>
<reference evidence="2" key="1">
    <citation type="submission" date="2023-04" db="EMBL/GenBank/DDBJ databases">
        <title>Ambrosiozyma monospora NBRC 1965.</title>
        <authorList>
            <person name="Ichikawa N."/>
            <person name="Sato H."/>
            <person name="Tonouchi N."/>
        </authorList>
    </citation>
    <scope>NUCLEOTIDE SEQUENCE</scope>
    <source>
        <strain evidence="2">NBRC 1965</strain>
    </source>
</reference>
<dbReference type="EMBL" id="BSXU01002853">
    <property type="protein sequence ID" value="GMG39352.1"/>
    <property type="molecule type" value="Genomic_DNA"/>
</dbReference>
<proteinExistence type="predicted"/>
<comment type="caution">
    <text evidence="2">The sequence shown here is derived from an EMBL/GenBank/DDBJ whole genome shotgun (WGS) entry which is preliminary data.</text>
</comment>
<dbReference type="OrthoDB" id="3784821at2759"/>
<evidence type="ECO:0000256" key="1">
    <source>
        <dbReference type="SAM" id="MobiDB-lite"/>
    </source>
</evidence>
<sequence length="121" mass="14038">MAQPNTPKIKLQNRPSTSAKPTTTTTAKPNKTSRLQTNKAGEIIITKAQRHQIKGYQRIVAGLLFLIVPSVEIYRRLYLDEERKMQQGIFNPQDGTIREFDEEEKVKNFKNSWFTRIFGEK</sequence>
<dbReference type="AlphaFoldDB" id="A0A9W7DL82"/>
<organism evidence="2 3">
    <name type="scientific">Ambrosiozyma monospora</name>
    <name type="common">Yeast</name>
    <name type="synonym">Endomycopsis monosporus</name>
    <dbReference type="NCBI Taxonomy" id="43982"/>
    <lineage>
        <taxon>Eukaryota</taxon>
        <taxon>Fungi</taxon>
        <taxon>Dikarya</taxon>
        <taxon>Ascomycota</taxon>
        <taxon>Saccharomycotina</taxon>
        <taxon>Pichiomycetes</taxon>
        <taxon>Pichiales</taxon>
        <taxon>Pichiaceae</taxon>
        <taxon>Ambrosiozyma</taxon>
    </lineage>
</organism>
<accession>A0A9W7DL82</accession>